<keyword evidence="6" id="KW-1185">Reference proteome</keyword>
<feature type="domain" description="HTH marR-type" evidence="4">
    <location>
        <begin position="12"/>
        <end position="160"/>
    </location>
</feature>
<keyword evidence="1" id="KW-0805">Transcription regulation</keyword>
<dbReference type="OrthoDB" id="5358347at2"/>
<dbReference type="Proteomes" id="UP000325218">
    <property type="component" value="Unassembled WGS sequence"/>
</dbReference>
<dbReference type="Gene3D" id="1.10.10.10">
    <property type="entry name" value="Winged helix-like DNA-binding domain superfamily/Winged helix DNA-binding domain"/>
    <property type="match status" value="1"/>
</dbReference>
<keyword evidence="2" id="KW-0238">DNA-binding</keyword>
<organism evidence="5 6">
    <name type="scientific">Paenibacillus faecis</name>
    <dbReference type="NCBI Taxonomy" id="862114"/>
    <lineage>
        <taxon>Bacteria</taxon>
        <taxon>Bacillati</taxon>
        <taxon>Bacillota</taxon>
        <taxon>Bacilli</taxon>
        <taxon>Bacillales</taxon>
        <taxon>Paenibacillaceae</taxon>
        <taxon>Paenibacillus</taxon>
    </lineage>
</organism>
<accession>A0A5D0CPK6</accession>
<evidence type="ECO:0000259" key="4">
    <source>
        <dbReference type="PROSITE" id="PS50995"/>
    </source>
</evidence>
<dbReference type="SMART" id="SM00347">
    <property type="entry name" value="HTH_MARR"/>
    <property type="match status" value="1"/>
</dbReference>
<reference evidence="5 6" key="1">
    <citation type="submission" date="2019-08" db="EMBL/GenBank/DDBJ databases">
        <title>Genome sequencing of Paenibacillus faecis DSM 23593(T).</title>
        <authorList>
            <person name="Kook J.-K."/>
            <person name="Park S.-N."/>
            <person name="Lim Y.K."/>
        </authorList>
    </citation>
    <scope>NUCLEOTIDE SEQUENCE [LARGE SCALE GENOMIC DNA]</scope>
    <source>
        <strain evidence="5 6">DSM 23593</strain>
    </source>
</reference>
<dbReference type="InterPro" id="IPR000835">
    <property type="entry name" value="HTH_MarR-typ"/>
</dbReference>
<dbReference type="InterPro" id="IPR036388">
    <property type="entry name" value="WH-like_DNA-bd_sf"/>
</dbReference>
<comment type="caution">
    <text evidence="5">The sequence shown here is derived from an EMBL/GenBank/DDBJ whole genome shotgun (WGS) entry which is preliminary data.</text>
</comment>
<dbReference type="PANTHER" id="PTHR35790:SF4">
    <property type="entry name" value="HTH-TYPE TRANSCRIPTIONAL REGULATOR PCHR"/>
    <property type="match status" value="1"/>
</dbReference>
<evidence type="ECO:0000256" key="3">
    <source>
        <dbReference type="ARBA" id="ARBA00023163"/>
    </source>
</evidence>
<dbReference type="EMBL" id="VSDO01000004">
    <property type="protein sequence ID" value="TYA11204.1"/>
    <property type="molecule type" value="Genomic_DNA"/>
</dbReference>
<dbReference type="PANTHER" id="PTHR35790">
    <property type="entry name" value="HTH-TYPE TRANSCRIPTIONAL REGULATOR PCHR"/>
    <property type="match status" value="1"/>
</dbReference>
<evidence type="ECO:0000313" key="5">
    <source>
        <dbReference type="EMBL" id="TYA11204.1"/>
    </source>
</evidence>
<evidence type="ECO:0000313" key="6">
    <source>
        <dbReference type="Proteomes" id="UP000325218"/>
    </source>
</evidence>
<dbReference type="AlphaFoldDB" id="A0A5D0CPK6"/>
<dbReference type="RefSeq" id="WP_148454795.1">
    <property type="nucleotide sequence ID" value="NZ_VSDO01000004.1"/>
</dbReference>
<keyword evidence="3" id="KW-0804">Transcription</keyword>
<dbReference type="InterPro" id="IPR036390">
    <property type="entry name" value="WH_DNA-bd_sf"/>
</dbReference>
<protein>
    <submittedName>
        <fullName evidence="5">MarR family transcriptional regulator</fullName>
    </submittedName>
</protein>
<dbReference type="GO" id="GO:0003677">
    <property type="term" value="F:DNA binding"/>
    <property type="evidence" value="ECO:0007669"/>
    <property type="project" value="UniProtKB-KW"/>
</dbReference>
<name>A0A5D0CPK6_9BACL</name>
<evidence type="ECO:0000256" key="2">
    <source>
        <dbReference type="ARBA" id="ARBA00023125"/>
    </source>
</evidence>
<proteinExistence type="predicted"/>
<dbReference type="InterPro" id="IPR052067">
    <property type="entry name" value="Metal_resp_HTH_trans_reg"/>
</dbReference>
<dbReference type="Pfam" id="PF01047">
    <property type="entry name" value="MarR"/>
    <property type="match status" value="1"/>
</dbReference>
<evidence type="ECO:0000256" key="1">
    <source>
        <dbReference type="ARBA" id="ARBA00023015"/>
    </source>
</evidence>
<dbReference type="PROSITE" id="PS50995">
    <property type="entry name" value="HTH_MARR_2"/>
    <property type="match status" value="1"/>
</dbReference>
<dbReference type="GO" id="GO:0003700">
    <property type="term" value="F:DNA-binding transcription factor activity"/>
    <property type="evidence" value="ECO:0007669"/>
    <property type="project" value="InterPro"/>
</dbReference>
<gene>
    <name evidence="5" type="ORF">FRY98_18650</name>
</gene>
<dbReference type="SUPFAM" id="SSF46785">
    <property type="entry name" value="Winged helix' DNA-binding domain"/>
    <property type="match status" value="1"/>
</dbReference>
<sequence>MPHMNDNLLQLKNRIEKSLYRILISENDENQDRLWLMEHISDDRLKGLLPHLSISGLHVLDVIDTHERIKGVDIAREMGITKGAVSKITRKLLDQGLIRKTQLPDNLKEIYFSVTPLGAELAELHRLFHQQQDQKAMELLTSYDAMSLETVAVFLEKLANLRQNRKP</sequence>